<dbReference type="GeneID" id="31360533"/>
<comment type="caution">
    <text evidence="1">The sequence shown here is derived from an EMBL/GenBank/DDBJ whole genome shotgun (WGS) entry which is preliminary data.</text>
</comment>
<dbReference type="RefSeq" id="XP_020433932.1">
    <property type="nucleotide sequence ID" value="XM_020575943.1"/>
</dbReference>
<dbReference type="EMBL" id="ADBJ01000022">
    <property type="protein sequence ID" value="EFA81815.1"/>
    <property type="molecule type" value="Genomic_DNA"/>
</dbReference>
<dbReference type="InParanoid" id="D3B9A3"/>
<dbReference type="Proteomes" id="UP000001396">
    <property type="component" value="Unassembled WGS sequence"/>
</dbReference>
<evidence type="ECO:0000313" key="2">
    <source>
        <dbReference type="Proteomes" id="UP000001396"/>
    </source>
</evidence>
<evidence type="ECO:0000313" key="1">
    <source>
        <dbReference type="EMBL" id="EFA81815.1"/>
    </source>
</evidence>
<accession>D3B9A3</accession>
<gene>
    <name evidence="1" type="ORF">PPL_05047</name>
</gene>
<proteinExistence type="predicted"/>
<name>D3B9A3_HETP5</name>
<dbReference type="AlphaFoldDB" id="D3B9A3"/>
<sequence>MNNNNNNNVISDLVIEDLIDDNDDNFIKVIVDYDDDSLNVKELGNELKIRSLENKLIEVINDRDKIYRKYQQLQSKFETLLTYADENTKSLVQKLDEQNRETNEMFTMLDSVQESNRVLRERLEQSISERSLIESERDQYKSKLQAIALINDRGKLKDSKKPTSI</sequence>
<keyword evidence="2" id="KW-1185">Reference proteome</keyword>
<protein>
    <submittedName>
        <fullName evidence="1">Uncharacterized protein</fullName>
    </submittedName>
</protein>
<reference evidence="1 2" key="1">
    <citation type="journal article" date="2011" name="Genome Res.">
        <title>Phylogeny-wide analysis of social amoeba genomes highlights ancient origins for complex intercellular communication.</title>
        <authorList>
            <person name="Heidel A.J."/>
            <person name="Lawal H.M."/>
            <person name="Felder M."/>
            <person name="Schilde C."/>
            <person name="Helps N.R."/>
            <person name="Tunggal B."/>
            <person name="Rivero F."/>
            <person name="John U."/>
            <person name="Schleicher M."/>
            <person name="Eichinger L."/>
            <person name="Platzer M."/>
            <person name="Noegel A.A."/>
            <person name="Schaap P."/>
            <person name="Gloeckner G."/>
        </authorList>
    </citation>
    <scope>NUCLEOTIDE SEQUENCE [LARGE SCALE GENOMIC DNA]</scope>
    <source>
        <strain evidence="2">ATCC 26659 / Pp 5 / PN500</strain>
    </source>
</reference>
<organism evidence="1 2">
    <name type="scientific">Heterostelium pallidum (strain ATCC 26659 / Pp 5 / PN500)</name>
    <name type="common">Cellular slime mold</name>
    <name type="synonym">Polysphondylium pallidum</name>
    <dbReference type="NCBI Taxonomy" id="670386"/>
    <lineage>
        <taxon>Eukaryota</taxon>
        <taxon>Amoebozoa</taxon>
        <taxon>Evosea</taxon>
        <taxon>Eumycetozoa</taxon>
        <taxon>Dictyostelia</taxon>
        <taxon>Acytosteliales</taxon>
        <taxon>Acytosteliaceae</taxon>
        <taxon>Heterostelium</taxon>
    </lineage>
</organism>